<evidence type="ECO:0000313" key="3">
    <source>
        <dbReference type="EMBL" id="ROR97838.1"/>
    </source>
</evidence>
<dbReference type="EMBL" id="RKHQ01000002">
    <property type="protein sequence ID" value="ROR94025.1"/>
    <property type="molecule type" value="Genomic_DNA"/>
</dbReference>
<reference evidence="2 4" key="1">
    <citation type="submission" date="2018-11" db="EMBL/GenBank/DDBJ databases">
        <title>Sequencing the genomes of 1000 actinobacteria strains.</title>
        <authorList>
            <person name="Klenk H.-P."/>
        </authorList>
    </citation>
    <scope>NUCLEOTIDE SEQUENCE [LARGE SCALE GENOMIC DNA]</scope>
    <source>
        <strain evidence="2 4">DSM 13521</strain>
    </source>
</reference>
<gene>
    <name evidence="3" type="ORF">EDD28_2447</name>
    <name evidence="2" type="ORF">EDD28_3455</name>
</gene>
<accession>A0A3N2D2M6</accession>
<evidence type="ECO:0000313" key="4">
    <source>
        <dbReference type="Proteomes" id="UP000275356"/>
    </source>
</evidence>
<proteinExistence type="predicted"/>
<dbReference type="Proteomes" id="UP000275356">
    <property type="component" value="Unassembled WGS sequence"/>
</dbReference>
<comment type="caution">
    <text evidence="2">The sequence shown here is derived from an EMBL/GenBank/DDBJ whole genome shotgun (WGS) entry which is preliminary data.</text>
</comment>
<organism evidence="2 4">
    <name type="scientific">Salana multivorans</name>
    <dbReference type="NCBI Taxonomy" id="120377"/>
    <lineage>
        <taxon>Bacteria</taxon>
        <taxon>Bacillati</taxon>
        <taxon>Actinomycetota</taxon>
        <taxon>Actinomycetes</taxon>
        <taxon>Micrococcales</taxon>
        <taxon>Beutenbergiaceae</taxon>
        <taxon>Salana</taxon>
    </lineage>
</organism>
<name>A0A3N2D2M6_9MICO</name>
<protein>
    <submittedName>
        <fullName evidence="2">Uncharacterized protein</fullName>
    </submittedName>
</protein>
<feature type="region of interest" description="Disordered" evidence="1">
    <location>
        <begin position="1"/>
        <end position="22"/>
    </location>
</feature>
<evidence type="ECO:0000313" key="2">
    <source>
        <dbReference type="EMBL" id="ROR94025.1"/>
    </source>
</evidence>
<sequence length="99" mass="11337">MTSPPAVGRDTTPCMSSSMRPERTPLPTLAWCENAIRDECERRHYVIPGDETQVRAEVRRAAKQYRREWITHLDPPVDLRILGIYQDPTAWHALNGIPA</sequence>
<dbReference type="AlphaFoldDB" id="A0A3N2D2M6"/>
<keyword evidence="4" id="KW-1185">Reference proteome</keyword>
<dbReference type="EMBL" id="RKHQ01000001">
    <property type="protein sequence ID" value="ROR97838.1"/>
    <property type="molecule type" value="Genomic_DNA"/>
</dbReference>
<evidence type="ECO:0000256" key="1">
    <source>
        <dbReference type="SAM" id="MobiDB-lite"/>
    </source>
</evidence>